<proteinExistence type="predicted"/>
<dbReference type="InterPro" id="IPR036736">
    <property type="entry name" value="ACP-like_sf"/>
</dbReference>
<keyword evidence="2" id="KW-0597">Phosphoprotein</keyword>
<evidence type="ECO:0000259" key="3">
    <source>
        <dbReference type="PROSITE" id="PS50075"/>
    </source>
</evidence>
<evidence type="ECO:0000256" key="1">
    <source>
        <dbReference type="ARBA" id="ARBA00022450"/>
    </source>
</evidence>
<dbReference type="AlphaFoldDB" id="A0A1H3PBW1"/>
<dbReference type="Pfam" id="PF00550">
    <property type="entry name" value="PP-binding"/>
    <property type="match status" value="1"/>
</dbReference>
<dbReference type="InterPro" id="IPR009081">
    <property type="entry name" value="PP-bd_ACP"/>
</dbReference>
<dbReference type="STRING" id="405436.SAMN05444365_104426"/>
<accession>A0A1H3PBW1</accession>
<reference evidence="5" key="1">
    <citation type="submission" date="2016-10" db="EMBL/GenBank/DDBJ databases">
        <authorList>
            <person name="Varghese N."/>
            <person name="Submissions S."/>
        </authorList>
    </citation>
    <scope>NUCLEOTIDE SEQUENCE [LARGE SCALE GENOMIC DNA]</scope>
    <source>
        <strain evidence="5">DSM 45245</strain>
    </source>
</reference>
<dbReference type="RefSeq" id="WP_091556566.1">
    <property type="nucleotide sequence ID" value="NZ_FNPH01000004.1"/>
</dbReference>
<keyword evidence="1" id="KW-0596">Phosphopantetheine</keyword>
<sequence length="132" mass="14457">MTTAPARRHLAELPPHARWAALENLVVEKFRAALLLTPDENLPLDENYFGLGLTSLGVTEIKQTLEAELGCEIDTSALFHKLTVADLLDHLTATGLSDLFPPRPAAPAADDGPDRAVRQALVRDLLHRLYEA</sequence>
<protein>
    <submittedName>
        <fullName evidence="4">Acyl carrier protein</fullName>
    </submittedName>
</protein>
<feature type="domain" description="Carrier" evidence="3">
    <location>
        <begin position="20"/>
        <end position="95"/>
    </location>
</feature>
<dbReference type="EMBL" id="FNPH01000004">
    <property type="protein sequence ID" value="SDY98295.1"/>
    <property type="molecule type" value="Genomic_DNA"/>
</dbReference>
<dbReference type="Proteomes" id="UP000242415">
    <property type="component" value="Unassembled WGS sequence"/>
</dbReference>
<evidence type="ECO:0000313" key="4">
    <source>
        <dbReference type="EMBL" id="SDY98295.1"/>
    </source>
</evidence>
<organism evidence="4 5">
    <name type="scientific">Micromonospora pattaloongensis</name>
    <dbReference type="NCBI Taxonomy" id="405436"/>
    <lineage>
        <taxon>Bacteria</taxon>
        <taxon>Bacillati</taxon>
        <taxon>Actinomycetota</taxon>
        <taxon>Actinomycetes</taxon>
        <taxon>Micromonosporales</taxon>
        <taxon>Micromonosporaceae</taxon>
        <taxon>Micromonospora</taxon>
    </lineage>
</organism>
<keyword evidence="5" id="KW-1185">Reference proteome</keyword>
<dbReference type="Gene3D" id="1.10.1200.10">
    <property type="entry name" value="ACP-like"/>
    <property type="match status" value="1"/>
</dbReference>
<gene>
    <name evidence="4" type="ORF">SAMN05444365_104426</name>
</gene>
<dbReference type="GO" id="GO:0031177">
    <property type="term" value="F:phosphopantetheine binding"/>
    <property type="evidence" value="ECO:0007669"/>
    <property type="project" value="InterPro"/>
</dbReference>
<dbReference type="OrthoDB" id="3400287at2"/>
<dbReference type="SMART" id="SM00823">
    <property type="entry name" value="PKS_PP"/>
    <property type="match status" value="1"/>
</dbReference>
<dbReference type="PROSITE" id="PS50075">
    <property type="entry name" value="CARRIER"/>
    <property type="match status" value="1"/>
</dbReference>
<dbReference type="InterPro" id="IPR020806">
    <property type="entry name" value="PKS_PP-bd"/>
</dbReference>
<evidence type="ECO:0000256" key="2">
    <source>
        <dbReference type="ARBA" id="ARBA00022553"/>
    </source>
</evidence>
<evidence type="ECO:0000313" key="5">
    <source>
        <dbReference type="Proteomes" id="UP000242415"/>
    </source>
</evidence>
<dbReference type="SUPFAM" id="SSF47336">
    <property type="entry name" value="ACP-like"/>
    <property type="match status" value="1"/>
</dbReference>
<name>A0A1H3PBW1_9ACTN</name>